<reference evidence="3" key="1">
    <citation type="journal article" date="2019" name="Int. J. Syst. Evol. Microbiol.">
        <title>The Global Catalogue of Microorganisms (GCM) 10K type strain sequencing project: providing services to taxonomists for standard genome sequencing and annotation.</title>
        <authorList>
            <consortium name="The Broad Institute Genomics Platform"/>
            <consortium name="The Broad Institute Genome Sequencing Center for Infectious Disease"/>
            <person name="Wu L."/>
            <person name="Ma J."/>
        </authorList>
    </citation>
    <scope>NUCLEOTIDE SEQUENCE [LARGE SCALE GENOMIC DNA]</scope>
    <source>
        <strain evidence="3">JCM 16014</strain>
    </source>
</reference>
<organism evidence="2 3">
    <name type="scientific">Catenulispora yoronensis</name>
    <dbReference type="NCBI Taxonomy" id="450799"/>
    <lineage>
        <taxon>Bacteria</taxon>
        <taxon>Bacillati</taxon>
        <taxon>Actinomycetota</taxon>
        <taxon>Actinomycetes</taxon>
        <taxon>Catenulisporales</taxon>
        <taxon>Catenulisporaceae</taxon>
        <taxon>Catenulispora</taxon>
    </lineage>
</organism>
<dbReference type="PROSITE" id="PS51257">
    <property type="entry name" value="PROKAR_LIPOPROTEIN"/>
    <property type="match status" value="1"/>
</dbReference>
<feature type="signal peptide" evidence="1">
    <location>
        <begin position="1"/>
        <end position="41"/>
    </location>
</feature>
<name>A0ABP5G1T9_9ACTN</name>
<proteinExistence type="predicted"/>
<keyword evidence="3" id="KW-1185">Reference proteome</keyword>
<keyword evidence="1" id="KW-0732">Signal</keyword>
<gene>
    <name evidence="2" type="ORF">GCM10009839_43640</name>
</gene>
<comment type="caution">
    <text evidence="2">The sequence shown here is derived from an EMBL/GenBank/DDBJ whole genome shotgun (WGS) entry which is preliminary data.</text>
</comment>
<evidence type="ECO:0000313" key="2">
    <source>
        <dbReference type="EMBL" id="GAA2037616.1"/>
    </source>
</evidence>
<accession>A0ABP5G1T9</accession>
<evidence type="ECO:0000256" key="1">
    <source>
        <dbReference type="SAM" id="SignalP"/>
    </source>
</evidence>
<protein>
    <submittedName>
        <fullName evidence="2">Uncharacterized protein</fullName>
    </submittedName>
</protein>
<dbReference type="Proteomes" id="UP001500751">
    <property type="component" value="Unassembled WGS sequence"/>
</dbReference>
<feature type="chain" id="PRO_5047481028" evidence="1">
    <location>
        <begin position="42"/>
        <end position="86"/>
    </location>
</feature>
<dbReference type="EMBL" id="BAAAQN010000025">
    <property type="protein sequence ID" value="GAA2037616.1"/>
    <property type="molecule type" value="Genomic_DNA"/>
</dbReference>
<sequence>MAGIRHATASRTRSARRLAASSAAALASACNTLFPAEAAHAAVDPFTFTFTCTCTGTSDLAHSLGLTYTPQTATHRDQLLHLVHVH</sequence>
<evidence type="ECO:0000313" key="3">
    <source>
        <dbReference type="Proteomes" id="UP001500751"/>
    </source>
</evidence>